<dbReference type="EMBL" id="QZDT01000007">
    <property type="protein sequence ID" value="NBJ92258.1"/>
    <property type="molecule type" value="Genomic_DNA"/>
</dbReference>
<accession>A0A9X5GQI5</accession>
<dbReference type="Pfam" id="PF13416">
    <property type="entry name" value="SBP_bac_8"/>
    <property type="match status" value="1"/>
</dbReference>
<evidence type="ECO:0000313" key="3">
    <source>
        <dbReference type="Proteomes" id="UP001154420"/>
    </source>
</evidence>
<dbReference type="InterPro" id="IPR006059">
    <property type="entry name" value="SBP"/>
</dbReference>
<dbReference type="PANTHER" id="PTHR43649">
    <property type="entry name" value="ARABINOSE-BINDING PROTEIN-RELATED"/>
    <property type="match status" value="1"/>
</dbReference>
<feature type="signal peptide" evidence="1">
    <location>
        <begin position="1"/>
        <end position="27"/>
    </location>
</feature>
<evidence type="ECO:0000256" key="1">
    <source>
        <dbReference type="SAM" id="SignalP"/>
    </source>
</evidence>
<dbReference type="SUPFAM" id="SSF53850">
    <property type="entry name" value="Periplasmic binding protein-like II"/>
    <property type="match status" value="1"/>
</dbReference>
<feature type="chain" id="PRO_5040987612" evidence="1">
    <location>
        <begin position="28"/>
        <end position="438"/>
    </location>
</feature>
<dbReference type="RefSeq" id="WP_160559357.1">
    <property type="nucleotide sequence ID" value="NZ_QZDT01000007.1"/>
</dbReference>
<dbReference type="OrthoDB" id="2524388at2"/>
<dbReference type="InterPro" id="IPR050490">
    <property type="entry name" value="Bact_solute-bd_prot1"/>
</dbReference>
<reference evidence="2" key="1">
    <citation type="submission" date="2018-09" db="EMBL/GenBank/DDBJ databases">
        <title>Murine metabolic-syndrome-specific gut microbial biobank.</title>
        <authorList>
            <person name="Liu C."/>
        </authorList>
    </citation>
    <scope>NUCLEOTIDE SEQUENCE</scope>
    <source>
        <strain evidence="2">D42-62</strain>
    </source>
</reference>
<protein>
    <submittedName>
        <fullName evidence="2">Extracellular solute-binding protein</fullName>
    </submittedName>
</protein>
<dbReference type="Gene3D" id="3.40.190.10">
    <property type="entry name" value="Periplasmic binding protein-like II"/>
    <property type="match status" value="2"/>
</dbReference>
<comment type="caution">
    <text evidence="2">The sequence shown here is derived from an EMBL/GenBank/DDBJ whole genome shotgun (WGS) entry which is preliminary data.</text>
</comment>
<dbReference type="Proteomes" id="UP001154420">
    <property type="component" value="Unassembled WGS sequence"/>
</dbReference>
<gene>
    <name evidence="2" type="ORF">D5281_06525</name>
</gene>
<name>A0A9X5GQI5_9FIRM</name>
<dbReference type="AlphaFoldDB" id="A0A9X5GQI5"/>
<organism evidence="2 3">
    <name type="scientific">Parablautia muri</name>
    <dbReference type="NCBI Taxonomy" id="2320879"/>
    <lineage>
        <taxon>Bacteria</taxon>
        <taxon>Bacillati</taxon>
        <taxon>Bacillota</taxon>
        <taxon>Clostridia</taxon>
        <taxon>Lachnospirales</taxon>
        <taxon>Lachnospiraceae</taxon>
        <taxon>Parablautia</taxon>
    </lineage>
</organism>
<dbReference type="PANTHER" id="PTHR43649:SF12">
    <property type="entry name" value="DIACETYLCHITOBIOSE BINDING PROTEIN DASA"/>
    <property type="match status" value="1"/>
</dbReference>
<proteinExistence type="predicted"/>
<evidence type="ECO:0000313" key="2">
    <source>
        <dbReference type="EMBL" id="NBJ92258.1"/>
    </source>
</evidence>
<keyword evidence="3" id="KW-1185">Reference proteome</keyword>
<sequence>MKMNRKGSLHKLWATCLIGIMILPLTACGKTNTHENLVSAEDADERIINLFGPMEKSKPNVSNIARTAFDLTVEMAEEKLELTVRYRTYTAENYQERTYDEVTLDRVRNNMDDLYLLNPDTIQILGAEGELLDLSVLESAKNLREAVKTANTVDGKLVAIPQEVVAHGLFLNKDMFDQYELALPNTPEEFMECCRVFKENGIETPIGANRWWLENFVFAQAYAELYNGGDTEALIEALNEGEAKYSDYMRPGFEYLKELIDKGYIDAETAYTYEAIEGEGADFLDQKTPIVMAYWGAANSDIAYGKTDFNLQVIGFPSKLGQMPVVSMTGYAIGKDAEHLEDTIAVLDTILSDEALKLYTETNKVISPSQNIEVECIDALKPLNDKINENIYVLGSNAGMKVEQWGNTCLIVRELLNGATVDECMEAFDKLQEEALNK</sequence>
<keyword evidence="1" id="KW-0732">Signal</keyword>